<dbReference type="Proteomes" id="UP000887576">
    <property type="component" value="Unplaced"/>
</dbReference>
<evidence type="ECO:0000313" key="2">
    <source>
        <dbReference type="WBParaSite" id="JU765_v2.g9030.t1"/>
    </source>
</evidence>
<proteinExistence type="predicted"/>
<name>A0AC34RPX0_9BILA</name>
<organism evidence="1 2">
    <name type="scientific">Panagrolaimus sp. JU765</name>
    <dbReference type="NCBI Taxonomy" id="591449"/>
    <lineage>
        <taxon>Eukaryota</taxon>
        <taxon>Metazoa</taxon>
        <taxon>Ecdysozoa</taxon>
        <taxon>Nematoda</taxon>
        <taxon>Chromadorea</taxon>
        <taxon>Rhabditida</taxon>
        <taxon>Tylenchina</taxon>
        <taxon>Panagrolaimomorpha</taxon>
        <taxon>Panagrolaimoidea</taxon>
        <taxon>Panagrolaimidae</taxon>
        <taxon>Panagrolaimus</taxon>
    </lineage>
</organism>
<reference evidence="2" key="1">
    <citation type="submission" date="2022-11" db="UniProtKB">
        <authorList>
            <consortium name="WormBaseParasite"/>
        </authorList>
    </citation>
    <scope>IDENTIFICATION</scope>
</reference>
<evidence type="ECO:0000313" key="1">
    <source>
        <dbReference type="Proteomes" id="UP000887576"/>
    </source>
</evidence>
<dbReference type="WBParaSite" id="JU765_v2.g9030.t1">
    <property type="protein sequence ID" value="JU765_v2.g9030.t1"/>
    <property type="gene ID" value="JU765_v2.g9030"/>
</dbReference>
<protein>
    <submittedName>
        <fullName evidence="2">Uncharacterized protein</fullName>
    </submittedName>
</protein>
<accession>A0AC34RPX0</accession>
<sequence>MAQIQETGSPQLVKNPAPHRGFNAKAREVLLEPTTKFAALARHASDQELVLTKTKNLKRTDSEVTSGSNKSQSSSHSYPLITEEFDSLEDLPRAKAKKMLGDIGKTRSAGDLFKNQKKPPALIRTFQQMNIMKLPSVDSEIGEPQHTRSLTKLNDPLFDDPPKERQKRYEMK</sequence>